<dbReference type="PRINTS" id="PR00138">
    <property type="entry name" value="MATRIXIN"/>
</dbReference>
<evidence type="ECO:0000256" key="4">
    <source>
        <dbReference type="ARBA" id="ARBA00022723"/>
    </source>
</evidence>
<dbReference type="Gene3D" id="2.110.10.10">
    <property type="entry name" value="Hemopexin-like domain"/>
    <property type="match status" value="1"/>
</dbReference>
<dbReference type="SUPFAM" id="SSF55486">
    <property type="entry name" value="Metalloproteases ('zincins'), catalytic domain"/>
    <property type="match status" value="1"/>
</dbReference>
<dbReference type="PANTHER" id="PTHR10201">
    <property type="entry name" value="MATRIX METALLOPROTEINASE"/>
    <property type="match status" value="1"/>
</dbReference>
<evidence type="ECO:0000313" key="15">
    <source>
        <dbReference type="Proteomes" id="UP001235939"/>
    </source>
</evidence>
<feature type="domain" description="Peptidase metallopeptidase" evidence="13">
    <location>
        <begin position="20"/>
        <end position="200"/>
    </location>
</feature>
<dbReference type="EMBL" id="CP092863">
    <property type="protein sequence ID" value="UYV61284.1"/>
    <property type="molecule type" value="Genomic_DNA"/>
</dbReference>
<keyword evidence="9" id="KW-0865">Zymogen</keyword>
<evidence type="ECO:0000256" key="2">
    <source>
        <dbReference type="ARBA" id="ARBA00010370"/>
    </source>
</evidence>
<dbReference type="InterPro" id="IPR021190">
    <property type="entry name" value="Pept_M10A"/>
</dbReference>
<keyword evidence="4" id="KW-0479">Metal-binding</keyword>
<proteinExistence type="inferred from homology"/>
<keyword evidence="15" id="KW-1185">Reference proteome</keyword>
<evidence type="ECO:0000256" key="1">
    <source>
        <dbReference type="ARBA" id="ARBA00001947"/>
    </source>
</evidence>
<reference evidence="14 15" key="1">
    <citation type="submission" date="2022-01" db="EMBL/GenBank/DDBJ databases">
        <title>A chromosomal length assembly of Cordylochernes scorpioides.</title>
        <authorList>
            <person name="Zeh D."/>
            <person name="Zeh J."/>
        </authorList>
    </citation>
    <scope>NUCLEOTIDE SEQUENCE [LARGE SCALE GENOMIC DNA]</scope>
    <source>
        <strain evidence="14">IN4F17</strain>
        <tissue evidence="14">Whole Body</tissue>
    </source>
</reference>
<feature type="chain" id="PRO_5045818708" evidence="12">
    <location>
        <begin position="19"/>
        <end position="461"/>
    </location>
</feature>
<dbReference type="PANTHER" id="PTHR10201:SF308">
    <property type="entry name" value="MATRIX METALLOPROTEINASE 2"/>
    <property type="match status" value="1"/>
</dbReference>
<feature type="repeat" description="Hemopexin" evidence="10">
    <location>
        <begin position="369"/>
        <end position="417"/>
    </location>
</feature>
<evidence type="ECO:0000256" key="9">
    <source>
        <dbReference type="ARBA" id="ARBA00023145"/>
    </source>
</evidence>
<dbReference type="InterPro" id="IPR000585">
    <property type="entry name" value="Hemopexin-like_dom"/>
</dbReference>
<evidence type="ECO:0000256" key="5">
    <source>
        <dbReference type="ARBA" id="ARBA00022737"/>
    </source>
</evidence>
<dbReference type="InterPro" id="IPR006026">
    <property type="entry name" value="Peptidase_Metallo"/>
</dbReference>
<dbReference type="Pfam" id="PF00045">
    <property type="entry name" value="Hemopexin"/>
    <property type="match status" value="2"/>
</dbReference>
<keyword evidence="6" id="KW-0378">Hydrolase</keyword>
<protein>
    <submittedName>
        <fullName evidence="14">MMP15</fullName>
    </submittedName>
</protein>
<dbReference type="Pfam" id="PF00413">
    <property type="entry name" value="Peptidase_M10"/>
    <property type="match status" value="1"/>
</dbReference>
<feature type="compositionally biased region" description="Pro residues" evidence="11">
    <location>
        <begin position="219"/>
        <end position="229"/>
    </location>
</feature>
<evidence type="ECO:0000256" key="3">
    <source>
        <dbReference type="ARBA" id="ARBA00022670"/>
    </source>
</evidence>
<comment type="similarity">
    <text evidence="2">Belongs to the peptidase M10A family.</text>
</comment>
<dbReference type="InterPro" id="IPR024079">
    <property type="entry name" value="MetalloPept_cat_dom_sf"/>
</dbReference>
<evidence type="ECO:0000256" key="7">
    <source>
        <dbReference type="ARBA" id="ARBA00022833"/>
    </source>
</evidence>
<keyword evidence="3" id="KW-0645">Protease</keyword>
<feature type="repeat" description="Hemopexin" evidence="10">
    <location>
        <begin position="259"/>
        <end position="307"/>
    </location>
</feature>
<dbReference type="Gene3D" id="3.40.390.10">
    <property type="entry name" value="Collagenase (Catalytic Domain)"/>
    <property type="match status" value="1"/>
</dbReference>
<dbReference type="CDD" id="cd00094">
    <property type="entry name" value="HX"/>
    <property type="match status" value="1"/>
</dbReference>
<keyword evidence="12" id="KW-0732">Signal</keyword>
<dbReference type="SMART" id="SM00235">
    <property type="entry name" value="ZnMc"/>
    <property type="match status" value="1"/>
</dbReference>
<dbReference type="PIRSF" id="PIRSF001191">
    <property type="entry name" value="Peptidase_M10A_matrix"/>
    <property type="match status" value="1"/>
</dbReference>
<feature type="non-terminal residue" evidence="14">
    <location>
        <position position="1"/>
    </location>
</feature>
<feature type="signal peptide" evidence="12">
    <location>
        <begin position="1"/>
        <end position="18"/>
    </location>
</feature>
<keyword evidence="7" id="KW-0862">Zinc</keyword>
<evidence type="ECO:0000313" key="14">
    <source>
        <dbReference type="EMBL" id="UYV61284.1"/>
    </source>
</evidence>
<evidence type="ECO:0000256" key="6">
    <source>
        <dbReference type="ARBA" id="ARBA00022801"/>
    </source>
</evidence>
<keyword evidence="5" id="KW-0677">Repeat</keyword>
<evidence type="ECO:0000256" key="8">
    <source>
        <dbReference type="ARBA" id="ARBA00023049"/>
    </source>
</evidence>
<keyword evidence="8" id="KW-0482">Metalloprotease</keyword>
<accession>A0ABY6JZ27</accession>
<dbReference type="InterPro" id="IPR018487">
    <property type="entry name" value="Hemopexin-like_repeat"/>
</dbReference>
<evidence type="ECO:0000256" key="11">
    <source>
        <dbReference type="SAM" id="MobiDB-lite"/>
    </source>
</evidence>
<evidence type="ECO:0000256" key="10">
    <source>
        <dbReference type="PROSITE-ProRule" id="PRU01011"/>
    </source>
</evidence>
<feature type="region of interest" description="Disordered" evidence="11">
    <location>
        <begin position="203"/>
        <end position="260"/>
    </location>
</feature>
<feature type="compositionally biased region" description="Basic and acidic residues" evidence="11">
    <location>
        <begin position="230"/>
        <end position="243"/>
    </location>
</feature>
<name>A0ABY6JZ27_9ARAC</name>
<organism evidence="14 15">
    <name type="scientific">Cordylochernes scorpioides</name>
    <dbReference type="NCBI Taxonomy" id="51811"/>
    <lineage>
        <taxon>Eukaryota</taxon>
        <taxon>Metazoa</taxon>
        <taxon>Ecdysozoa</taxon>
        <taxon>Arthropoda</taxon>
        <taxon>Chelicerata</taxon>
        <taxon>Arachnida</taxon>
        <taxon>Pseudoscorpiones</taxon>
        <taxon>Cheliferoidea</taxon>
        <taxon>Chernetidae</taxon>
        <taxon>Cordylochernes</taxon>
    </lineage>
</organism>
<gene>
    <name evidence="14" type="ORF">LAZ67_1004228</name>
</gene>
<dbReference type="SUPFAM" id="SSF50923">
    <property type="entry name" value="Hemopexin-like domain"/>
    <property type="match status" value="1"/>
</dbReference>
<evidence type="ECO:0000256" key="12">
    <source>
        <dbReference type="SAM" id="SignalP"/>
    </source>
</evidence>
<dbReference type="PROSITE" id="PS51642">
    <property type="entry name" value="HEMOPEXIN_2"/>
    <property type="match status" value="2"/>
</dbReference>
<sequence length="461" mass="52708">MGFCAVLVLSRLLLHSYSELVILYPAKLPRCVCRVEKWTPGADLGMIRSQLSRAFRVWSDVSRLTFHEVRSGADISVSFLEGRHGDGYPFDGKGAVLAHAFFPGEGIGGDAHFDGAEMWTSAHADPDEEGENKECSDFIVWMGEQGSTCSRWQPTSSAIPWGCPTPPCLAPLCSHTTRASGENFQLPFDDRVGIQQLYGAKNPIRWGPMVTRPPQHQTPRPPPPPQPTRRPPEPTRRPPEPTRRPPPSQRPPVIDKPPPDNCITSFDALSVIRRELFIFKDRWFWRVTDNRLMKGYPVTIDRFWYDLPPTLERIDAVYERPIDTKIVFFSGRSKETLGDAGQRFWIYNANRPERGYPQPLTALGLPADLKRLDAAMVWGHNGKTYFFAGRRYWRFDETVGRVEPDYPRDMSMWRGAPYHLDAAFQWIDGKFSFLFGHCRGSMAQREAKTRERLQWPSNCRQ</sequence>
<dbReference type="SMART" id="SM00120">
    <property type="entry name" value="HX"/>
    <property type="match status" value="3"/>
</dbReference>
<comment type="cofactor">
    <cofactor evidence="1">
        <name>Zn(2+)</name>
        <dbReference type="ChEBI" id="CHEBI:29105"/>
    </cofactor>
</comment>
<evidence type="ECO:0000259" key="13">
    <source>
        <dbReference type="SMART" id="SM00235"/>
    </source>
</evidence>
<dbReference type="InterPro" id="IPR036375">
    <property type="entry name" value="Hemopexin-like_dom_sf"/>
</dbReference>
<feature type="compositionally biased region" description="Pro residues" evidence="11">
    <location>
        <begin position="244"/>
        <end position="260"/>
    </location>
</feature>
<dbReference type="InterPro" id="IPR001818">
    <property type="entry name" value="Pept_M10_metallopeptidase"/>
</dbReference>
<dbReference type="Proteomes" id="UP001235939">
    <property type="component" value="Chromosome 01"/>
</dbReference>